<proteinExistence type="predicted"/>
<dbReference type="PANTHER" id="PTHR36435:SF1">
    <property type="entry name" value="CAAX AMINO TERMINAL PROTEASE FAMILY PROTEIN"/>
    <property type="match status" value="1"/>
</dbReference>
<gene>
    <name evidence="3" type="ORF">C449_00045</name>
</gene>
<dbReference type="RefSeq" id="WP_006075795.1">
    <property type="nucleotide sequence ID" value="NZ_AOMD01000001.1"/>
</dbReference>
<dbReference type="STRING" id="1227455.C449_00045"/>
<feature type="transmembrane region" description="Helical" evidence="1">
    <location>
        <begin position="137"/>
        <end position="157"/>
    </location>
</feature>
<keyword evidence="1" id="KW-1133">Transmembrane helix</keyword>
<dbReference type="GO" id="GO:0006508">
    <property type="term" value="P:proteolysis"/>
    <property type="evidence" value="ECO:0007669"/>
    <property type="project" value="UniProtKB-KW"/>
</dbReference>
<feature type="transmembrane region" description="Helical" evidence="1">
    <location>
        <begin position="95"/>
        <end position="117"/>
    </location>
</feature>
<keyword evidence="4" id="KW-1185">Reference proteome</keyword>
<dbReference type="EMBL" id="AOMD01000001">
    <property type="protein sequence ID" value="EMA48026.1"/>
    <property type="molecule type" value="Genomic_DNA"/>
</dbReference>
<dbReference type="PATRIC" id="fig|1227455.4.peg.8"/>
<dbReference type="InParanoid" id="M0MR00"/>
<evidence type="ECO:0000256" key="1">
    <source>
        <dbReference type="SAM" id="Phobius"/>
    </source>
</evidence>
<feature type="transmembrane region" description="Helical" evidence="1">
    <location>
        <begin position="169"/>
        <end position="188"/>
    </location>
</feature>
<sequence length="254" mass="26471">MSTTVRTGGARGRLRAVGVGAAITVAAFLAAVPLGFVVGNAAGLLGIEFSLTAGFVLSTILLQGVAFPLTAFGYLRLRGLSVSFVKARLPTLRDVLWIVSGYVLVFALVFVLLLLVVNLGVPTASRTDQAALQDPGTLIWLIPLSLLVIGPGEELLFRGIIQGRLRESFGPVGAIVLASATFAPAHILALTGSYQALAVSISVLFVPALVFGVTYELTDNLVVPSVIHGAYNATIFGIVYIGLRYGPTQPAGLL</sequence>
<feature type="domain" description="CAAX prenyl protease 2/Lysostaphin resistance protein A-like" evidence="2">
    <location>
        <begin position="137"/>
        <end position="233"/>
    </location>
</feature>
<name>M0MR00_9EURY</name>
<dbReference type="InterPro" id="IPR003675">
    <property type="entry name" value="Rce1/LyrA-like_dom"/>
</dbReference>
<keyword evidence="1" id="KW-0812">Transmembrane</keyword>
<feature type="transmembrane region" description="Helical" evidence="1">
    <location>
        <begin position="221"/>
        <end position="243"/>
    </location>
</feature>
<keyword evidence="3" id="KW-0645">Protease</keyword>
<dbReference type="PANTHER" id="PTHR36435">
    <property type="entry name" value="SLR1288 PROTEIN"/>
    <property type="match status" value="1"/>
</dbReference>
<dbReference type="Pfam" id="PF02517">
    <property type="entry name" value="Rce1-like"/>
    <property type="match status" value="1"/>
</dbReference>
<dbReference type="AlphaFoldDB" id="M0MR00"/>
<dbReference type="GO" id="GO:0004175">
    <property type="term" value="F:endopeptidase activity"/>
    <property type="evidence" value="ECO:0007669"/>
    <property type="project" value="UniProtKB-ARBA"/>
</dbReference>
<feature type="transmembrane region" description="Helical" evidence="1">
    <location>
        <begin position="194"/>
        <end position="214"/>
    </location>
</feature>
<comment type="caution">
    <text evidence="3">The sequence shown here is derived from an EMBL/GenBank/DDBJ whole genome shotgun (WGS) entry which is preliminary data.</text>
</comment>
<accession>M0MR00</accession>
<evidence type="ECO:0000259" key="2">
    <source>
        <dbReference type="Pfam" id="PF02517"/>
    </source>
</evidence>
<feature type="transmembrane region" description="Helical" evidence="1">
    <location>
        <begin position="16"/>
        <end position="39"/>
    </location>
</feature>
<feature type="transmembrane region" description="Helical" evidence="1">
    <location>
        <begin position="51"/>
        <end position="75"/>
    </location>
</feature>
<evidence type="ECO:0000313" key="3">
    <source>
        <dbReference type="EMBL" id="EMA48026.1"/>
    </source>
</evidence>
<dbReference type="GO" id="GO:0080120">
    <property type="term" value="P:CAAX-box protein maturation"/>
    <property type="evidence" value="ECO:0007669"/>
    <property type="project" value="UniProtKB-ARBA"/>
</dbReference>
<keyword evidence="1" id="KW-0472">Membrane</keyword>
<protein>
    <submittedName>
        <fullName evidence="3">CAAX amino terminal protease family protein</fullName>
    </submittedName>
</protein>
<dbReference type="InterPro" id="IPR052710">
    <property type="entry name" value="CAAX_protease"/>
</dbReference>
<evidence type="ECO:0000313" key="4">
    <source>
        <dbReference type="Proteomes" id="UP000011669"/>
    </source>
</evidence>
<dbReference type="Proteomes" id="UP000011669">
    <property type="component" value="Unassembled WGS sequence"/>
</dbReference>
<dbReference type="OrthoDB" id="275779at2157"/>
<keyword evidence="3" id="KW-0378">Hydrolase</keyword>
<reference evidence="3 4" key="1">
    <citation type="journal article" date="2014" name="PLoS Genet.">
        <title>Phylogenetically driven sequencing of extremely halophilic archaea reveals strategies for static and dynamic osmo-response.</title>
        <authorList>
            <person name="Becker E.A."/>
            <person name="Seitzer P.M."/>
            <person name="Tritt A."/>
            <person name="Larsen D."/>
            <person name="Krusor M."/>
            <person name="Yao A.I."/>
            <person name="Wu D."/>
            <person name="Madern D."/>
            <person name="Eisen J.A."/>
            <person name="Darling A.E."/>
            <person name="Facciotti M.T."/>
        </authorList>
    </citation>
    <scope>NUCLEOTIDE SEQUENCE [LARGE SCALE GENOMIC DNA]</scope>
    <source>
        <strain evidence="3 4">DSM 5350</strain>
    </source>
</reference>
<organism evidence="3 4">
    <name type="scientific">Halococcus saccharolyticus DSM 5350</name>
    <dbReference type="NCBI Taxonomy" id="1227455"/>
    <lineage>
        <taxon>Archaea</taxon>
        <taxon>Methanobacteriati</taxon>
        <taxon>Methanobacteriota</taxon>
        <taxon>Stenosarchaea group</taxon>
        <taxon>Halobacteria</taxon>
        <taxon>Halobacteriales</taxon>
        <taxon>Halococcaceae</taxon>
        <taxon>Halococcus</taxon>
    </lineage>
</organism>